<dbReference type="AlphaFoldDB" id="A0A0X9IHA0"/>
<evidence type="ECO:0000256" key="1">
    <source>
        <dbReference type="ARBA" id="ARBA00022793"/>
    </source>
</evidence>
<dbReference type="InterPro" id="IPR003817">
    <property type="entry name" value="PS_Dcarbxylase"/>
</dbReference>
<organism evidence="4">
    <name type="scientific">Daldinia eschscholzii IFB-TL01</name>
    <dbReference type="NCBI Taxonomy" id="1169046"/>
    <lineage>
        <taxon>Eukaryota</taxon>
        <taxon>Fungi</taxon>
        <taxon>Dikarya</taxon>
        <taxon>Ascomycota</taxon>
        <taxon>Pezizomycotina</taxon>
        <taxon>Sordariomycetes</taxon>
        <taxon>Xylariomycetidae</taxon>
        <taxon>Xylariales</taxon>
        <taxon>Hypoxylaceae</taxon>
        <taxon>Daldinia</taxon>
    </lineage>
</organism>
<dbReference type="GO" id="GO:0005739">
    <property type="term" value="C:mitochondrion"/>
    <property type="evidence" value="ECO:0007669"/>
    <property type="project" value="TreeGrafter"/>
</dbReference>
<evidence type="ECO:0000256" key="2">
    <source>
        <dbReference type="ARBA" id="ARBA00023239"/>
    </source>
</evidence>
<dbReference type="PANTHER" id="PTHR10067:SF9">
    <property type="entry name" value="PHOSPHATIDYLSERINE DECARBOXYLASE FAMILY PROTEIN (AFU_ORTHOLOGUE AFUA_7G01730)"/>
    <property type="match status" value="1"/>
</dbReference>
<dbReference type="GO" id="GO:0006646">
    <property type="term" value="P:phosphatidylethanolamine biosynthetic process"/>
    <property type="evidence" value="ECO:0007669"/>
    <property type="project" value="TreeGrafter"/>
</dbReference>
<accession>A0A0X9IHA0</accession>
<protein>
    <submittedName>
        <fullName evidence="4">Decarboxylase_GME1789</fullName>
    </submittedName>
</protein>
<keyword evidence="1" id="KW-0210">Decarboxylase</keyword>
<feature type="domain" description="L-tryptophan decarboxylase PsiD-like" evidence="3">
    <location>
        <begin position="56"/>
        <end position="195"/>
    </location>
</feature>
<evidence type="ECO:0000313" key="4">
    <source>
        <dbReference type="EMBL" id="ALM31958.1"/>
    </source>
</evidence>
<dbReference type="EMBL" id="KP644159">
    <property type="protein sequence ID" value="ALM31958.1"/>
    <property type="molecule type" value="mRNA"/>
</dbReference>
<reference evidence="4" key="1">
    <citation type="submission" date="2015-01" db="EMBL/GenBank/DDBJ databases">
        <title>Decarboxylase from Daldinia eschscholzii IFB-TL01.</title>
        <authorList>
            <person name="Wang G."/>
            <person name="Tan R.X."/>
        </authorList>
    </citation>
    <scope>NUCLEOTIDE SEQUENCE</scope>
    <source>
        <strain evidence="4">IFB-TL01</strain>
    </source>
</reference>
<dbReference type="GO" id="GO:0004609">
    <property type="term" value="F:phosphatidylserine decarboxylase activity"/>
    <property type="evidence" value="ECO:0007669"/>
    <property type="project" value="InterPro"/>
</dbReference>
<dbReference type="Pfam" id="PF12588">
    <property type="entry name" value="PSDC"/>
    <property type="match status" value="1"/>
</dbReference>
<dbReference type="Pfam" id="PF02666">
    <property type="entry name" value="PS_Dcarbxylase"/>
    <property type="match status" value="1"/>
</dbReference>
<dbReference type="PANTHER" id="PTHR10067">
    <property type="entry name" value="PHOSPHATIDYLSERINE DECARBOXYLASE"/>
    <property type="match status" value="1"/>
</dbReference>
<dbReference type="InterPro" id="IPR022237">
    <property type="entry name" value="PsiD-like"/>
</dbReference>
<keyword evidence="2" id="KW-0456">Lyase</keyword>
<evidence type="ECO:0000259" key="3">
    <source>
        <dbReference type="Pfam" id="PF12588"/>
    </source>
</evidence>
<name>A0A0X9IHA0_9PEZI</name>
<sequence length="475" mass="52795">MAAAVPATQGPHRVGGWLPPDSNIMLDWVKKLVQKVDNKAKTPRRVGREGSPYTEAAKDLQRLIEGSAELRMLASAMFDEVPDKEPYKTDPNGTKQVRSYQHMLALISHIMTEVAPEWNRTQYDSGLIGFPFNAILDWPMATPSGYAFFLRADVNEKFKVILDTWKRDVLETEVSQKLVLTKAPNGWLSDDALATITIDSNPTSESNPRPFDELFECDKEDPHYGFASWDAFFTRGFKCMDRDRPVGGEGEEKENQWVVSSCESKPFSLQNNVKKLDSFWLKGQPYSVAEMMGPGVPDGTVKKFVGGTVYQAFLSATSYHRWHSPVKGNVIYANVVQGTYFSEPTITGFTNPEGPDPAAPDRAQGYISHVATRAVYLIDTGSNLTGGVVCAIYVGMADVSTCDINEKFQGLTSEVAYENGVPVKKGEEIGMFHHGGSTHCLLFQSDLKLQFVFEAFPETAEKNIPIRSKLVYIDN</sequence>
<proteinExistence type="evidence at transcript level"/>